<evidence type="ECO:0000256" key="2">
    <source>
        <dbReference type="ARBA" id="ARBA00008239"/>
    </source>
</evidence>
<dbReference type="PIRSF" id="PIRSF002583">
    <property type="entry name" value="Hsp90"/>
    <property type="match status" value="1"/>
</dbReference>
<evidence type="ECO:0000256" key="12">
    <source>
        <dbReference type="SAM" id="Coils"/>
    </source>
</evidence>
<feature type="binding site" evidence="11">
    <location>
        <position position="89"/>
    </location>
    <ligand>
        <name>ATP</name>
        <dbReference type="ChEBI" id="CHEBI:30616"/>
    </ligand>
</feature>
<dbReference type="SUPFAM" id="SSF55874">
    <property type="entry name" value="ATPase domain of HSP90 chaperone/DNA topoisomerase II/histidine kinase"/>
    <property type="match status" value="1"/>
</dbReference>
<dbReference type="SMART" id="SM00387">
    <property type="entry name" value="HATPase_c"/>
    <property type="match status" value="1"/>
</dbReference>
<proteinExistence type="inferred from homology"/>
<dbReference type="PRINTS" id="PR00775">
    <property type="entry name" value="HEATSHOCK90"/>
</dbReference>
<accession>A0A2U8H5K4</accession>
<feature type="binding site" evidence="11">
    <location>
        <begin position="104"/>
        <end position="105"/>
    </location>
    <ligand>
        <name>ATP</name>
        <dbReference type="ChEBI" id="CHEBI:30616"/>
    </ligand>
</feature>
<dbReference type="PANTHER" id="PTHR11528">
    <property type="entry name" value="HEAT SHOCK PROTEIN 90 FAMILY MEMBER"/>
    <property type="match status" value="1"/>
</dbReference>
<dbReference type="Pfam" id="PF00183">
    <property type="entry name" value="HSP90"/>
    <property type="match status" value="1"/>
</dbReference>
<dbReference type="InterPro" id="IPR020568">
    <property type="entry name" value="Ribosomal_Su5_D2-typ_SF"/>
</dbReference>
<keyword evidence="6 10" id="KW-0346">Stress response</keyword>
<dbReference type="Proteomes" id="UP000244902">
    <property type="component" value="Chromosome"/>
</dbReference>
<feature type="region of interest" description="A; substrate-binding" evidence="10">
    <location>
        <begin position="1"/>
        <end position="348"/>
    </location>
</feature>
<dbReference type="InterPro" id="IPR020575">
    <property type="entry name" value="Hsp90_N"/>
</dbReference>
<evidence type="ECO:0000256" key="3">
    <source>
        <dbReference type="ARBA" id="ARBA00022490"/>
    </source>
</evidence>
<evidence type="ECO:0000256" key="8">
    <source>
        <dbReference type="ARBA" id="ARBA00058590"/>
    </source>
</evidence>
<evidence type="ECO:0000256" key="6">
    <source>
        <dbReference type="ARBA" id="ARBA00023016"/>
    </source>
</evidence>
<feature type="coiled-coil region" evidence="12">
    <location>
        <begin position="508"/>
        <end position="538"/>
    </location>
</feature>
<comment type="subcellular location">
    <subcellularLocation>
        <location evidence="1 10">Cytoplasm</location>
    </subcellularLocation>
</comment>
<comment type="similarity">
    <text evidence="2 10">Belongs to the heat shock protein 90 family.</text>
</comment>
<dbReference type="GO" id="GO:0140662">
    <property type="term" value="F:ATP-dependent protein folding chaperone"/>
    <property type="evidence" value="ECO:0007669"/>
    <property type="project" value="InterPro"/>
</dbReference>
<organism evidence="14 15">
    <name type="scientific">Parazoarcus communis</name>
    <dbReference type="NCBI Taxonomy" id="41977"/>
    <lineage>
        <taxon>Bacteria</taxon>
        <taxon>Pseudomonadati</taxon>
        <taxon>Pseudomonadota</taxon>
        <taxon>Betaproteobacteria</taxon>
        <taxon>Rhodocyclales</taxon>
        <taxon>Zoogloeaceae</taxon>
        <taxon>Parazoarcus</taxon>
    </lineage>
</organism>
<dbReference type="FunFam" id="3.30.230.80:FF:000002">
    <property type="entry name" value="Molecular chaperone HtpG"/>
    <property type="match status" value="1"/>
</dbReference>
<dbReference type="Gene3D" id="1.20.120.790">
    <property type="entry name" value="Heat shock protein 90, C-terminal domain"/>
    <property type="match status" value="1"/>
</dbReference>
<feature type="binding site" evidence="11">
    <location>
        <position position="182"/>
    </location>
    <ligand>
        <name>ATP</name>
        <dbReference type="ChEBI" id="CHEBI:30616"/>
    </ligand>
</feature>
<gene>
    <name evidence="10" type="primary">htpG</name>
    <name evidence="14" type="ORF">CEW87_18745</name>
</gene>
<evidence type="ECO:0000313" key="15">
    <source>
        <dbReference type="Proteomes" id="UP000244902"/>
    </source>
</evidence>
<keyword evidence="12" id="KW-0175">Coiled coil</keyword>
<comment type="caution">
    <text evidence="10">Lacks conserved residue(s) required for the propagation of feature annotation.</text>
</comment>
<dbReference type="HAMAP" id="MF_00505">
    <property type="entry name" value="HSP90"/>
    <property type="match status" value="1"/>
</dbReference>
<evidence type="ECO:0000256" key="10">
    <source>
        <dbReference type="HAMAP-Rule" id="MF_00505"/>
    </source>
</evidence>
<sequence length="643" mass="72108">MSSAQTAAETLNFQAEVKQLLHLMIHSLYSNREIFLRELISNASDASDKLRFEAIDQPALFEGDSDLKIRVAFDAEAKTITISDNGIGMSREEVVAHLGTIAKSGTKEFFGKLTGDQKKDAHLIGQFGVGFYSAFIVADKVTVVTRRAGLPVSEGVQWECSMTGETAGEYTVAAVEKLGRGTEITLHLREDQDDLLSSWKLKSLIRKYSDHIVQPIVMKKEEWDEEKKAQVLTDEDETVNQANALWARSRNEITEEEYKGFYKHVGHDYDEPLAWTHARVEGRQEYTQLLYVPSHAPFDMWDRNARHGVKLYVKRVFIMDDAEKLMPTYLRFVRGVVDSADLPLNVSREILQESKDIDTIRAGCTKKVLGLLEDLATSDEAGDQEKYATFWKEFGKVLKEGVGEDFANKDKIAGLLRFASTHADTPEEVVSFKDYIGRMKEGQDKIYYVTAESFNAAKNSPHLEVFRKKGIEVLLLSDRVDEWALGNLTEFDGKQLQSVAKGGLDLGSLEDEAEKKEAEQAADEYKELIEKMKTSLGERVKDVKVTLRLTDSPACLVADEHDLGMNLTRILKAAGQSAPMSKPILEINPKHPAVLRLKYEDKSFDDWAAVLFDQALLAEGGALDDPATFVKRINQLMMAMSGN</sequence>
<evidence type="ECO:0000256" key="1">
    <source>
        <dbReference type="ARBA" id="ARBA00004496"/>
    </source>
</evidence>
<dbReference type="GO" id="GO:0016887">
    <property type="term" value="F:ATP hydrolysis activity"/>
    <property type="evidence" value="ECO:0007669"/>
    <property type="project" value="InterPro"/>
</dbReference>
<dbReference type="InterPro" id="IPR001404">
    <property type="entry name" value="Hsp90_fam"/>
</dbReference>
<keyword evidence="3 10" id="KW-0963">Cytoplasm</keyword>
<dbReference type="GO" id="GO:0005737">
    <property type="term" value="C:cytoplasm"/>
    <property type="evidence" value="ECO:0007669"/>
    <property type="project" value="UniProtKB-SubCell"/>
</dbReference>
<protein>
    <recommendedName>
        <fullName evidence="9 10">Chaperone protein HtpG</fullName>
    </recommendedName>
    <alternativeName>
        <fullName evidence="10">Heat shock protein HtpG</fullName>
    </alternativeName>
    <alternativeName>
        <fullName evidence="10">High temperature protein G</fullName>
    </alternativeName>
</protein>
<feature type="binding site" evidence="11">
    <location>
        <begin position="126"/>
        <end position="131"/>
    </location>
    <ligand>
        <name>ATP</name>
        <dbReference type="ChEBI" id="CHEBI:30616"/>
    </ligand>
</feature>
<feature type="region of interest" description="C" evidence="10">
    <location>
        <begin position="570"/>
        <end position="643"/>
    </location>
</feature>
<dbReference type="GO" id="GO:0005524">
    <property type="term" value="F:ATP binding"/>
    <property type="evidence" value="ECO:0007669"/>
    <property type="project" value="UniProtKB-UniRule"/>
</dbReference>
<dbReference type="InterPro" id="IPR019805">
    <property type="entry name" value="Heat_shock_protein_90_CS"/>
</dbReference>
<evidence type="ECO:0000256" key="4">
    <source>
        <dbReference type="ARBA" id="ARBA00022741"/>
    </source>
</evidence>
<feature type="binding site" evidence="11">
    <location>
        <position position="42"/>
    </location>
    <ligand>
        <name>ATP</name>
        <dbReference type="ChEBI" id="CHEBI:30616"/>
    </ligand>
</feature>
<dbReference type="Gene3D" id="3.40.50.11260">
    <property type="match status" value="1"/>
</dbReference>
<comment type="subunit">
    <text evidence="10">Homodimer.</text>
</comment>
<dbReference type="InterPro" id="IPR036890">
    <property type="entry name" value="HATPase_C_sf"/>
</dbReference>
<dbReference type="InterPro" id="IPR037196">
    <property type="entry name" value="HSP90_C"/>
</dbReference>
<evidence type="ECO:0000256" key="11">
    <source>
        <dbReference type="PIRSR" id="PIRSR002583-1"/>
    </source>
</evidence>
<dbReference type="SUPFAM" id="SSF54211">
    <property type="entry name" value="Ribosomal protein S5 domain 2-like"/>
    <property type="match status" value="1"/>
</dbReference>
<keyword evidence="5 10" id="KW-0067">ATP-binding</keyword>
<evidence type="ECO:0000259" key="13">
    <source>
        <dbReference type="SMART" id="SM00387"/>
    </source>
</evidence>
<keyword evidence="7 10" id="KW-0143">Chaperone</keyword>
<feature type="binding site" evidence="11">
    <location>
        <position position="103"/>
    </location>
    <ligand>
        <name>ATP</name>
        <dbReference type="ChEBI" id="CHEBI:30616"/>
    </ligand>
</feature>
<evidence type="ECO:0000313" key="14">
    <source>
        <dbReference type="EMBL" id="AWI81222.1"/>
    </source>
</evidence>
<dbReference type="FunFam" id="3.30.565.10:FF:000009">
    <property type="entry name" value="Molecular chaperone HtpG"/>
    <property type="match status" value="1"/>
</dbReference>
<dbReference type="GO" id="GO:0051082">
    <property type="term" value="F:unfolded protein binding"/>
    <property type="evidence" value="ECO:0007669"/>
    <property type="project" value="UniProtKB-UniRule"/>
</dbReference>
<evidence type="ECO:0000256" key="9">
    <source>
        <dbReference type="ARBA" id="ARBA00070675"/>
    </source>
</evidence>
<dbReference type="Pfam" id="PF13589">
    <property type="entry name" value="HATPase_c_3"/>
    <property type="match status" value="1"/>
</dbReference>
<name>A0A2U8H5K4_9RHOO</name>
<feature type="domain" description="Histidine kinase/HSP90-like ATPase" evidence="13">
    <location>
        <begin position="31"/>
        <end position="192"/>
    </location>
</feature>
<feature type="binding site" evidence="11">
    <location>
        <position position="348"/>
    </location>
    <ligand>
        <name>ATP</name>
        <dbReference type="ChEBI" id="CHEBI:30616"/>
    </ligand>
</feature>
<comment type="function">
    <text evidence="8 10">Molecular chaperone. Has ATPase activity.</text>
</comment>
<dbReference type="OrthoDB" id="9802640at2"/>
<dbReference type="AlphaFoldDB" id="A0A2U8H5K4"/>
<dbReference type="RefSeq" id="WP_108975442.1">
    <property type="nucleotide sequence ID" value="NZ_CP022188.1"/>
</dbReference>
<reference evidence="14 15" key="1">
    <citation type="submission" date="2017-06" db="EMBL/GenBank/DDBJ databases">
        <title>Azoarcus sp. TSNA42 complete genome sequence.</title>
        <authorList>
            <person name="Woo J.-H."/>
            <person name="Kim H.-S."/>
        </authorList>
    </citation>
    <scope>NUCLEOTIDE SEQUENCE [LARGE SCALE GENOMIC DNA]</scope>
    <source>
        <strain evidence="14 15">TSNA42</strain>
    </source>
</reference>
<dbReference type="NCBIfam" id="NF003555">
    <property type="entry name" value="PRK05218.1"/>
    <property type="match status" value="1"/>
</dbReference>
<dbReference type="EMBL" id="CP022188">
    <property type="protein sequence ID" value="AWI81222.1"/>
    <property type="molecule type" value="Genomic_DNA"/>
</dbReference>
<dbReference type="InterPro" id="IPR003594">
    <property type="entry name" value="HATPase_dom"/>
</dbReference>
<evidence type="ECO:0000256" key="7">
    <source>
        <dbReference type="ARBA" id="ARBA00023186"/>
    </source>
</evidence>
<dbReference type="PROSITE" id="PS00298">
    <property type="entry name" value="HSP90"/>
    <property type="match status" value="1"/>
</dbReference>
<feature type="binding site" evidence="11">
    <location>
        <position position="38"/>
    </location>
    <ligand>
        <name>ATP</name>
        <dbReference type="ChEBI" id="CHEBI:30616"/>
    </ligand>
</feature>
<dbReference type="Gene3D" id="3.30.230.80">
    <property type="match status" value="1"/>
</dbReference>
<feature type="binding site" evidence="11">
    <location>
        <position position="84"/>
    </location>
    <ligand>
        <name>ATP</name>
        <dbReference type="ChEBI" id="CHEBI:30616"/>
    </ligand>
</feature>
<dbReference type="Gene3D" id="3.30.565.10">
    <property type="entry name" value="Histidine kinase-like ATPase, C-terminal domain"/>
    <property type="match status" value="1"/>
</dbReference>
<dbReference type="SUPFAM" id="SSF110942">
    <property type="entry name" value="HSP90 C-terminal domain"/>
    <property type="match status" value="1"/>
</dbReference>
<dbReference type="CDD" id="cd16927">
    <property type="entry name" value="HATPase_Hsp90-like"/>
    <property type="match status" value="1"/>
</dbReference>
<evidence type="ECO:0000256" key="5">
    <source>
        <dbReference type="ARBA" id="ARBA00022840"/>
    </source>
</evidence>
<keyword evidence="4 10" id="KW-0547">Nucleotide-binding</keyword>